<dbReference type="InterPro" id="IPR023753">
    <property type="entry name" value="FAD/NAD-binding_dom"/>
</dbReference>
<comment type="catalytic activity">
    <reaction evidence="8">
        <text>a quinone + NADH + H(+) = a quinol + NAD(+)</text>
        <dbReference type="Rhea" id="RHEA:46160"/>
        <dbReference type="ChEBI" id="CHEBI:15378"/>
        <dbReference type="ChEBI" id="CHEBI:24646"/>
        <dbReference type="ChEBI" id="CHEBI:57540"/>
        <dbReference type="ChEBI" id="CHEBI:57945"/>
        <dbReference type="ChEBI" id="CHEBI:132124"/>
        <dbReference type="EC" id="1.6.5.9"/>
    </reaction>
</comment>
<protein>
    <recommendedName>
        <fullName evidence="2">NADH:ubiquinone reductase (non-electrogenic)</fullName>
        <ecNumber evidence="2">1.6.5.9</ecNumber>
    </recommendedName>
</protein>
<dbReference type="GO" id="GO:0050136">
    <property type="term" value="F:NADH dehydrogenase (quinone) (non-electrogenic) activity"/>
    <property type="evidence" value="ECO:0007669"/>
    <property type="project" value="UniProtKB-EC"/>
</dbReference>
<feature type="domain" description="External alternative NADH-ubiquinone oxidoreductase-like C-terminal" evidence="11">
    <location>
        <begin position="361"/>
        <end position="415"/>
    </location>
</feature>
<dbReference type="EC" id="1.6.5.9" evidence="2"/>
<evidence type="ECO:0000256" key="9">
    <source>
        <dbReference type="SAM" id="Phobius"/>
    </source>
</evidence>
<keyword evidence="5" id="KW-0809">Transit peptide</keyword>
<evidence type="ECO:0000256" key="2">
    <source>
        <dbReference type="ARBA" id="ARBA00012637"/>
    </source>
</evidence>
<proteinExistence type="inferred from homology"/>
<evidence type="ECO:0000256" key="3">
    <source>
        <dbReference type="ARBA" id="ARBA00022630"/>
    </source>
</evidence>
<keyword evidence="9" id="KW-1133">Transmembrane helix</keyword>
<keyword evidence="3" id="KW-0285">Flavoprotein</keyword>
<dbReference type="Proteomes" id="UP000662314">
    <property type="component" value="Unassembled WGS sequence"/>
</dbReference>
<evidence type="ECO:0000313" key="12">
    <source>
        <dbReference type="EMBL" id="MBH8576579.1"/>
    </source>
</evidence>
<feature type="transmembrane region" description="Helical" evidence="9">
    <location>
        <begin position="386"/>
        <end position="412"/>
    </location>
</feature>
<sequence>MVVSLEKNVPHQVVIIGGGFGGLYTAKTLKKANVNVTLIDKRNFHLFQPLLYQVATGTLSPADISSPLRAIFKKSKNTKVLLAEVNDIDPEAQEIILRDRTIPYDTLVVATGANHFYYGHDNWRPMAPGLKTVEDAIEIRRRIFSAFEAAEKENDPELRRAWLTFVIVGAGPTGVELAGAIAELAYKTLKEDFRNIDTKETQILVLQGGDRILPHMAPQLSEVGKVSLQKLGVVVNTNTRVTNIENDLVTFKQGDKVQEIASKTILWAAGVKGSAMGQVLANRTGVECDRSGRVIVEPDLTIKGYKNIFVLGDLGNFSHQDGKPLPGVAPVAKQQGEYVAKLIQKRLQGQTLPQFHYNDVGSLAMIGKNLAVVDLSFIKLQGFLAWIFWLVVHIYFLIEFDTKLVVVFQWAWNYITRNRRSRLITGREALEEAKTAIDSTNLATKIANPPTQPTPHSKLQSYTADIEAATSWLTSPKLGHH</sequence>
<dbReference type="SUPFAM" id="SSF51905">
    <property type="entry name" value="FAD/NAD(P)-binding domain"/>
    <property type="match status" value="2"/>
</dbReference>
<evidence type="ECO:0000256" key="1">
    <source>
        <dbReference type="ARBA" id="ARBA00005272"/>
    </source>
</evidence>
<keyword evidence="9" id="KW-0812">Transmembrane</keyword>
<comment type="caution">
    <text evidence="12">The sequence shown here is derived from an EMBL/GenBank/DDBJ whole genome shotgun (WGS) entry which is preliminary data.</text>
</comment>
<name>A0A8J7LLF7_9NOST</name>
<comment type="similarity">
    <text evidence="1">Belongs to the NADH dehydrogenase family.</text>
</comment>
<gene>
    <name evidence="12" type="ORF">I8752_27025</name>
</gene>
<dbReference type="Pfam" id="PF07992">
    <property type="entry name" value="Pyr_redox_2"/>
    <property type="match status" value="1"/>
</dbReference>
<dbReference type="InterPro" id="IPR045024">
    <property type="entry name" value="NDH-2"/>
</dbReference>
<evidence type="ECO:0000313" key="13">
    <source>
        <dbReference type="Proteomes" id="UP000662314"/>
    </source>
</evidence>
<evidence type="ECO:0000256" key="7">
    <source>
        <dbReference type="ARBA" id="ARBA00023027"/>
    </source>
</evidence>
<keyword evidence="4" id="KW-0274">FAD</keyword>
<dbReference type="PANTHER" id="PTHR43706:SF47">
    <property type="entry name" value="EXTERNAL NADH-UBIQUINONE OXIDOREDUCTASE 1, MITOCHONDRIAL-RELATED"/>
    <property type="match status" value="1"/>
</dbReference>
<feature type="domain" description="FAD/NAD(P)-binding" evidence="10">
    <location>
        <begin position="12"/>
        <end position="336"/>
    </location>
</feature>
<evidence type="ECO:0000256" key="6">
    <source>
        <dbReference type="ARBA" id="ARBA00023002"/>
    </source>
</evidence>
<dbReference type="PANTHER" id="PTHR43706">
    <property type="entry name" value="NADH DEHYDROGENASE"/>
    <property type="match status" value="1"/>
</dbReference>
<dbReference type="RefSeq" id="WP_214435306.1">
    <property type="nucleotide sequence ID" value="NZ_CAWPUQ010000161.1"/>
</dbReference>
<evidence type="ECO:0000256" key="5">
    <source>
        <dbReference type="ARBA" id="ARBA00022946"/>
    </source>
</evidence>
<reference evidence="12 13" key="1">
    <citation type="journal article" date="2021" name="Int. J. Syst. Evol. Microbiol.">
        <title>Amazonocrinis nigriterrae gen. nov., sp. nov., Atlanticothrix silvestris gen. nov., sp. nov. and Dendronalium phyllosphericum gen. nov., sp. nov., nostocacean cyanobacteria from Brazilian environments.</title>
        <authorList>
            <person name="Alvarenga D.O."/>
            <person name="Andreote A.P.D."/>
            <person name="Branco L.H.Z."/>
            <person name="Delbaje E."/>
            <person name="Cruz R.B."/>
            <person name="Varani A.M."/>
            <person name="Fiore M.F."/>
        </authorList>
    </citation>
    <scope>NUCLEOTIDE SEQUENCE [LARGE SCALE GENOMIC DNA]</scope>
    <source>
        <strain evidence="12 13">CENA369</strain>
    </source>
</reference>
<evidence type="ECO:0000256" key="8">
    <source>
        <dbReference type="ARBA" id="ARBA00047599"/>
    </source>
</evidence>
<dbReference type="InterPro" id="IPR036188">
    <property type="entry name" value="FAD/NAD-bd_sf"/>
</dbReference>
<evidence type="ECO:0000259" key="10">
    <source>
        <dbReference type="Pfam" id="PF07992"/>
    </source>
</evidence>
<dbReference type="Pfam" id="PF22366">
    <property type="entry name" value="NDH2_C"/>
    <property type="match status" value="1"/>
</dbReference>
<dbReference type="EMBL" id="JAECZA010000233">
    <property type="protein sequence ID" value="MBH8576579.1"/>
    <property type="molecule type" value="Genomic_DNA"/>
</dbReference>
<dbReference type="AlphaFoldDB" id="A0A8J7LLF7"/>
<dbReference type="InterPro" id="IPR054585">
    <property type="entry name" value="NDH2-like_C"/>
</dbReference>
<keyword evidence="9" id="KW-0472">Membrane</keyword>
<organism evidence="12 13">
    <name type="scientific">Dendronalium phyllosphericum CENA369</name>
    <dbReference type="NCBI Taxonomy" id="1725256"/>
    <lineage>
        <taxon>Bacteria</taxon>
        <taxon>Bacillati</taxon>
        <taxon>Cyanobacteriota</taxon>
        <taxon>Cyanophyceae</taxon>
        <taxon>Nostocales</taxon>
        <taxon>Nostocaceae</taxon>
        <taxon>Dendronalium</taxon>
        <taxon>Dendronalium phyllosphericum</taxon>
    </lineage>
</organism>
<dbReference type="PRINTS" id="PR00368">
    <property type="entry name" value="FADPNR"/>
</dbReference>
<dbReference type="PRINTS" id="PR00411">
    <property type="entry name" value="PNDRDTASEI"/>
</dbReference>
<accession>A0A8J7LLF7</accession>
<keyword evidence="13" id="KW-1185">Reference proteome</keyword>
<dbReference type="Gene3D" id="3.50.50.100">
    <property type="match status" value="1"/>
</dbReference>
<evidence type="ECO:0000256" key="4">
    <source>
        <dbReference type="ARBA" id="ARBA00022827"/>
    </source>
</evidence>
<keyword evidence="6" id="KW-0560">Oxidoreductase</keyword>
<evidence type="ECO:0000259" key="11">
    <source>
        <dbReference type="Pfam" id="PF22366"/>
    </source>
</evidence>
<keyword evidence="7" id="KW-0520">NAD</keyword>